<dbReference type="EMBL" id="FR906907">
    <property type="protein sequence ID" value="CDQ85672.1"/>
    <property type="molecule type" value="Genomic_DNA"/>
</dbReference>
<proteinExistence type="predicted"/>
<evidence type="ECO:0000313" key="2">
    <source>
        <dbReference type="Proteomes" id="UP000193380"/>
    </source>
</evidence>
<name>A0A060Y2D9_ONCMY</name>
<evidence type="ECO:0000313" key="1">
    <source>
        <dbReference type="EMBL" id="CDQ85672.1"/>
    </source>
</evidence>
<gene>
    <name evidence="1" type="ORF">GSONMT00060868001</name>
</gene>
<dbReference type="Proteomes" id="UP000193380">
    <property type="component" value="Unassembled WGS sequence"/>
</dbReference>
<reference evidence="1" key="2">
    <citation type="submission" date="2014-03" db="EMBL/GenBank/DDBJ databases">
        <authorList>
            <person name="Genoscope - CEA"/>
        </authorList>
    </citation>
    <scope>NUCLEOTIDE SEQUENCE</scope>
</reference>
<dbReference type="STRING" id="8022.A0A060Y2D9"/>
<organism evidence="1 2">
    <name type="scientific">Oncorhynchus mykiss</name>
    <name type="common">Rainbow trout</name>
    <name type="synonym">Salmo gairdneri</name>
    <dbReference type="NCBI Taxonomy" id="8022"/>
    <lineage>
        <taxon>Eukaryota</taxon>
        <taxon>Metazoa</taxon>
        <taxon>Chordata</taxon>
        <taxon>Craniata</taxon>
        <taxon>Vertebrata</taxon>
        <taxon>Euteleostomi</taxon>
        <taxon>Actinopterygii</taxon>
        <taxon>Neopterygii</taxon>
        <taxon>Teleostei</taxon>
        <taxon>Protacanthopterygii</taxon>
        <taxon>Salmoniformes</taxon>
        <taxon>Salmonidae</taxon>
        <taxon>Salmoninae</taxon>
        <taxon>Oncorhynchus</taxon>
    </lineage>
</organism>
<accession>A0A060Y2D9</accession>
<dbReference type="PaxDb" id="8022-A0A060Y2D9"/>
<reference evidence="1" key="1">
    <citation type="journal article" date="2014" name="Nat. Commun.">
        <title>The rainbow trout genome provides novel insights into evolution after whole-genome duplication in vertebrates.</title>
        <authorList>
            <person name="Berthelot C."/>
            <person name="Brunet F."/>
            <person name="Chalopin D."/>
            <person name="Juanchich A."/>
            <person name="Bernard M."/>
            <person name="Noel B."/>
            <person name="Bento P."/>
            <person name="Da Silva C."/>
            <person name="Labadie K."/>
            <person name="Alberti A."/>
            <person name="Aury J.M."/>
            <person name="Louis A."/>
            <person name="Dehais P."/>
            <person name="Bardou P."/>
            <person name="Montfort J."/>
            <person name="Klopp C."/>
            <person name="Cabau C."/>
            <person name="Gaspin C."/>
            <person name="Thorgaard G.H."/>
            <person name="Boussaha M."/>
            <person name="Quillet E."/>
            <person name="Guyomard R."/>
            <person name="Galiana D."/>
            <person name="Bobe J."/>
            <person name="Volff J.N."/>
            <person name="Genet C."/>
            <person name="Wincker P."/>
            <person name="Jaillon O."/>
            <person name="Roest Crollius H."/>
            <person name="Guiguen Y."/>
        </authorList>
    </citation>
    <scope>NUCLEOTIDE SEQUENCE [LARGE SCALE GENOMIC DNA]</scope>
</reference>
<dbReference type="AlphaFoldDB" id="A0A060Y2D9"/>
<sequence>MKTRPTGIGASNANWMSSLSPELTAMPLKHLAVPGKRARVCYVNN</sequence>
<protein>
    <submittedName>
        <fullName evidence="1">Uncharacterized protein</fullName>
    </submittedName>
</protein>